<evidence type="ECO:0000256" key="8">
    <source>
        <dbReference type="SAM" id="Phobius"/>
    </source>
</evidence>
<evidence type="ECO:0000256" key="5">
    <source>
        <dbReference type="ARBA" id="ARBA00022801"/>
    </source>
</evidence>
<dbReference type="GO" id="GO:0008233">
    <property type="term" value="F:peptidase activity"/>
    <property type="evidence" value="ECO:0007669"/>
    <property type="project" value="UniProtKB-KW"/>
</dbReference>
<feature type="transmembrane region" description="Helical" evidence="8">
    <location>
        <begin position="124"/>
        <end position="150"/>
    </location>
</feature>
<keyword evidence="10" id="KW-1185">Reference proteome</keyword>
<dbReference type="InterPro" id="IPR017541">
    <property type="entry name" value="Exosort-XrtG"/>
</dbReference>
<evidence type="ECO:0000256" key="3">
    <source>
        <dbReference type="ARBA" id="ARBA00022670"/>
    </source>
</evidence>
<feature type="transmembrane region" description="Helical" evidence="8">
    <location>
        <begin position="156"/>
        <end position="177"/>
    </location>
</feature>
<keyword evidence="7 8" id="KW-0472">Membrane</keyword>
<sequence>MFMRVSILLGTVVWLYALSVLKRARLSAYFFIVGSAGLFFILTSISHPYWVWFFTHAVIHGVALFSDITHWSTIMYHTGLVYITNVGNPVIMSIDYECSGIIETCAFVSLVVFFPTYQRKEKVFYALFGLFYIYAINVLRLCVVVTVVHFGGGQSFFMAHSVMGRLIFYVLVIALYYNVFTYSQLARGIYREFVDWRQDKL</sequence>
<feature type="transmembrane region" description="Helical" evidence="8">
    <location>
        <begin position="100"/>
        <end position="117"/>
    </location>
</feature>
<dbReference type="PATRIC" id="fig|1423753.3.peg.1195"/>
<dbReference type="NCBIfam" id="TIGR04178">
    <property type="entry name" value="exo_archaeo"/>
    <property type="match status" value="1"/>
</dbReference>
<dbReference type="STRING" id="1423753.FD28_GL001148"/>
<evidence type="ECO:0000256" key="6">
    <source>
        <dbReference type="ARBA" id="ARBA00022989"/>
    </source>
</evidence>
<evidence type="ECO:0000313" key="9">
    <source>
        <dbReference type="EMBL" id="KRL93276.1"/>
    </source>
</evidence>
<evidence type="ECO:0000256" key="7">
    <source>
        <dbReference type="ARBA" id="ARBA00023136"/>
    </source>
</evidence>
<keyword evidence="2" id="KW-1003">Cell membrane</keyword>
<keyword evidence="4 8" id="KW-0812">Transmembrane</keyword>
<evidence type="ECO:0000256" key="4">
    <source>
        <dbReference type="ARBA" id="ARBA00022692"/>
    </source>
</evidence>
<evidence type="ECO:0000313" key="10">
    <source>
        <dbReference type="Proteomes" id="UP000051580"/>
    </source>
</evidence>
<gene>
    <name evidence="9" type="ORF">FD28_GL001148</name>
</gene>
<dbReference type="InterPro" id="IPR026392">
    <property type="entry name" value="Exo/Archaeosortase_dom"/>
</dbReference>
<comment type="subcellular location">
    <subcellularLocation>
        <location evidence="1">Cell membrane</location>
        <topology evidence="1">Multi-pass membrane protein</topology>
    </subcellularLocation>
</comment>
<accession>A0A0R1UIW4</accession>
<evidence type="ECO:0008006" key="11">
    <source>
        <dbReference type="Google" id="ProtNLM"/>
    </source>
</evidence>
<keyword evidence="5" id="KW-0378">Hydrolase</keyword>
<evidence type="ECO:0000256" key="1">
    <source>
        <dbReference type="ARBA" id="ARBA00004651"/>
    </source>
</evidence>
<protein>
    <recommendedName>
        <fullName evidence="11">Exosortase</fullName>
    </recommendedName>
</protein>
<dbReference type="GO" id="GO:0005886">
    <property type="term" value="C:plasma membrane"/>
    <property type="evidence" value="ECO:0007669"/>
    <property type="project" value="UniProtKB-SubCell"/>
</dbReference>
<keyword evidence="6 8" id="KW-1133">Transmembrane helix</keyword>
<dbReference type="AlphaFoldDB" id="A0A0R1UIW4"/>
<organism evidence="9 10">
    <name type="scientific">Levilactobacillus hammesii DSM 16381</name>
    <dbReference type="NCBI Taxonomy" id="1423753"/>
    <lineage>
        <taxon>Bacteria</taxon>
        <taxon>Bacillati</taxon>
        <taxon>Bacillota</taxon>
        <taxon>Bacilli</taxon>
        <taxon>Lactobacillales</taxon>
        <taxon>Lactobacillaceae</taxon>
        <taxon>Levilactobacillus</taxon>
    </lineage>
</organism>
<keyword evidence="3" id="KW-0645">Protease</keyword>
<dbReference type="NCBIfam" id="TIGR03110">
    <property type="entry name" value="exosort_Gpos"/>
    <property type="match status" value="1"/>
</dbReference>
<dbReference type="EMBL" id="AZFS01000064">
    <property type="protein sequence ID" value="KRL93276.1"/>
    <property type="molecule type" value="Genomic_DNA"/>
</dbReference>
<reference evidence="9 10" key="1">
    <citation type="journal article" date="2015" name="Genome Announc.">
        <title>Expanding the biotechnology potential of lactobacilli through comparative genomics of 213 strains and associated genera.</title>
        <authorList>
            <person name="Sun Z."/>
            <person name="Harris H.M."/>
            <person name="McCann A."/>
            <person name="Guo C."/>
            <person name="Argimon S."/>
            <person name="Zhang W."/>
            <person name="Yang X."/>
            <person name="Jeffery I.B."/>
            <person name="Cooney J.C."/>
            <person name="Kagawa T.F."/>
            <person name="Liu W."/>
            <person name="Song Y."/>
            <person name="Salvetti E."/>
            <person name="Wrobel A."/>
            <person name="Rasinkangas P."/>
            <person name="Parkhill J."/>
            <person name="Rea M.C."/>
            <person name="O'Sullivan O."/>
            <person name="Ritari J."/>
            <person name="Douillard F.P."/>
            <person name="Paul Ross R."/>
            <person name="Yang R."/>
            <person name="Briner A.E."/>
            <person name="Felis G.E."/>
            <person name="de Vos W.M."/>
            <person name="Barrangou R."/>
            <person name="Klaenhammer T.R."/>
            <person name="Caufield P.W."/>
            <person name="Cui Y."/>
            <person name="Zhang H."/>
            <person name="O'Toole P.W."/>
        </authorList>
    </citation>
    <scope>NUCLEOTIDE SEQUENCE [LARGE SCALE GENOMIC DNA]</scope>
    <source>
        <strain evidence="9 10">DSM 16381</strain>
    </source>
</reference>
<proteinExistence type="predicted"/>
<dbReference type="Proteomes" id="UP000051580">
    <property type="component" value="Unassembled WGS sequence"/>
</dbReference>
<feature type="transmembrane region" description="Helical" evidence="8">
    <location>
        <begin position="29"/>
        <end position="53"/>
    </location>
</feature>
<comment type="caution">
    <text evidence="9">The sequence shown here is derived from an EMBL/GenBank/DDBJ whole genome shotgun (WGS) entry which is preliminary data.</text>
</comment>
<evidence type="ECO:0000256" key="2">
    <source>
        <dbReference type="ARBA" id="ARBA00022475"/>
    </source>
</evidence>
<name>A0A0R1UIW4_9LACO</name>
<dbReference type="GO" id="GO:0006508">
    <property type="term" value="P:proteolysis"/>
    <property type="evidence" value="ECO:0007669"/>
    <property type="project" value="UniProtKB-KW"/>
</dbReference>